<name>A0A8B3XXX0_9PSED</name>
<dbReference type="RefSeq" id="WP_156421624.1">
    <property type="nucleotide sequence ID" value="NZ_JYLM01000001.1"/>
</dbReference>
<reference evidence="2 3" key="1">
    <citation type="submission" date="2016-10" db="EMBL/GenBank/DDBJ databases">
        <authorList>
            <person name="Varghese N."/>
            <person name="Submissions S."/>
        </authorList>
    </citation>
    <scope>NUCLEOTIDE SEQUENCE [LARGE SCALE GENOMIC DNA]</scope>
    <source>
        <strain evidence="2 3">BS2775</strain>
    </source>
</reference>
<protein>
    <recommendedName>
        <fullName evidence="1">Dermonecrotic toxin N-terminal domain-containing protein</fullName>
    </recommendedName>
</protein>
<organism evidence="2 3">
    <name type="scientific">Pseudomonas orientalis</name>
    <dbReference type="NCBI Taxonomy" id="76758"/>
    <lineage>
        <taxon>Bacteria</taxon>
        <taxon>Pseudomonadati</taxon>
        <taxon>Pseudomonadota</taxon>
        <taxon>Gammaproteobacteria</taxon>
        <taxon>Pseudomonadales</taxon>
        <taxon>Pseudomonadaceae</taxon>
        <taxon>Pseudomonas</taxon>
    </lineage>
</organism>
<dbReference type="Pfam" id="PF20178">
    <property type="entry name" value="ToxA_N"/>
    <property type="match status" value="1"/>
</dbReference>
<gene>
    <name evidence="2" type="ORF">SAMN04490197_1880</name>
</gene>
<keyword evidence="3" id="KW-1185">Reference proteome</keyword>
<feature type="domain" description="Dermonecrotic toxin N-terminal" evidence="1">
    <location>
        <begin position="741"/>
        <end position="1001"/>
    </location>
</feature>
<dbReference type="InterPro" id="IPR046673">
    <property type="entry name" value="ToxA_N"/>
</dbReference>
<dbReference type="OrthoDB" id="7033233at2"/>
<dbReference type="EMBL" id="LT629782">
    <property type="protein sequence ID" value="SDU00171.1"/>
    <property type="molecule type" value="Genomic_DNA"/>
</dbReference>
<proteinExistence type="predicted"/>
<evidence type="ECO:0000313" key="3">
    <source>
        <dbReference type="Proteomes" id="UP000183653"/>
    </source>
</evidence>
<evidence type="ECO:0000259" key="1">
    <source>
        <dbReference type="Pfam" id="PF20178"/>
    </source>
</evidence>
<accession>A0A8B3XXX0</accession>
<sequence length="1712" mass="191552">MGPEPFLLDRLNTTVTSGRQLNELYLAHARCADRAHVLQRMQVRAPRISRLIRQTLRDTFQMDPDSLLLNVPLAPDEMPWRLSLTDTVMRLLAERACVREGKLSQRACQSRQLADAALSRVLKVDLLARIESAAPAFWQVLAEDRLATREAYWCELYHELVGDQALLAHGLNQLTEEGLAMVMTVVEAPTAEQRTRAGGLRADLRVAQVVCPGKSGATVPFCGALHLYYEADPAHTRQVLFLPGLAPPFYEFETHQAWQSRFPELVTAQAHSLWPLLALRRRHELPDVTASSALPMVAGQLGPRVDSHAFENSARALLHVQWDNEMATLLDINIAYLFAGDAIKGAYMQPVERLLQVEQGRKLLCMPAGWNSTLAHLLSRDQHERHVQISFASLSHSLPLRLREQKQQQYEQALTGLLDDDKPSEETVDFKAFTALHQQWLEQRQHCSTLLEGHEHRLDDESFWVGPASGEPSRRERLLAARGAALINEAQLMHRLKFIDEHLLARVRAVVEKPSQMRGLGAGRVLSVTLGGGTQPAFRLLGVFVVAGASDQAHQATLLYMPGLEGGLQRFKSLPALTQRLQASFMAREPSPLWQGVGRAERNAARSWVRCLPPNEAVTVCFADIDGDVLLVGLKEQVKGFADARQKIIAGERVFTEVSDAALATTLLAAEVAQSLQVPGHDVREVALNNLQMVMTGASLATAMPAWYAQAPVSISRRHARLVNRQHRSALNLQRQLVDALGSVENFARPLLIRQLTLDGLYPELDIDQPLFDIPDDVSKVWAGHPERPPGEAGAKTVVSKERTTYSFLQLALNNLDPEAPWTAWRLKRMRYVIPSWKERLSVDYLIKTIAALDIGDQYDRKILSVCYGEGDIADAATHSPLRHELLRRPVRRQTKIDLISARQLKLSEQGLKLFSRAIALQHGASSSLRLCFLRLEAVTVPWARHIAGMIVIQDPDAQHCVFYWPAATNFPVLSEHISLDALRETLTRHWQAQEHIVELAKFIAPGSETQALAGYPGAITPVVTPRTLWRSMLEQLRMFALVGVTEPSALFVGRYLYRWFKSKRVFPATALSEIELEIREQQEVMPAQWLGITQTDARDMVAALAHAQVLRVQRQGRAESNSQASLEVYRRWRLAEQKAQTIKGLLSMIPFVSLGVLLHDVLLAARRLYHSTGDGVDLAIAIHQLVLDVALTFAPFKIGPVAKPLKQVAVRPLRSALNQLRRRQPVQSRLSLRPPSSPLTFKGLEPYKLSGLASDAIELKGPVSKGSRLKNGEQFVTDAKGERYQVYQRDGEQQLRFKNAQTPGDNELILNIEEPRQWLLGADAPEPQPGPSSSATPFWQQTLPPSKVPVSWTPPPVASAEQLGRRPHNLTSAWRNWGQPLGSRKAVELAPHRKIFTMEQVSNPSLKVGDQYYETLSGGSRVDPDVVFLKPPGSLMDSIDSISMLLGDGTTPQPVLFTYGEDLRWTAREALFNQPLSASINARFPELTPSSARHAARRLVELADPGERALTSTRLLRIRAALDEWRPQAPGQTVRTDDLIRMLRPLQPRKPFSLYVGADGQVGNFERMDFNLPSTFDRSLFVKPKGQNAITQRRVVASLEQATRILQQQGFAVQRLNLVYAPRYPHLLATHPASNKLYYIMPKWLDGKSMPMKLGARRLLSNDWFLNKSQVYPALYRQVIEASNEGRLVKLVAGVQNVRPPTIYFIRPGEL</sequence>
<evidence type="ECO:0000313" key="2">
    <source>
        <dbReference type="EMBL" id="SDU00171.1"/>
    </source>
</evidence>
<dbReference type="Proteomes" id="UP000183653">
    <property type="component" value="Chromosome I"/>
</dbReference>